<evidence type="ECO:0000313" key="1">
    <source>
        <dbReference type="EMBL" id="KAK4138990.1"/>
    </source>
</evidence>
<organism evidence="1 2">
    <name type="scientific">Trichocladium antarcticum</name>
    <dbReference type="NCBI Taxonomy" id="1450529"/>
    <lineage>
        <taxon>Eukaryota</taxon>
        <taxon>Fungi</taxon>
        <taxon>Dikarya</taxon>
        <taxon>Ascomycota</taxon>
        <taxon>Pezizomycotina</taxon>
        <taxon>Sordariomycetes</taxon>
        <taxon>Sordariomycetidae</taxon>
        <taxon>Sordariales</taxon>
        <taxon>Chaetomiaceae</taxon>
        <taxon>Trichocladium</taxon>
    </lineage>
</organism>
<sequence length="102" mass="11384">MGCGIWAQVLLLSTQHDIDCSQFTAAESVFFTRCTQWTVIRYLPPSSSCVQGFVNCRRLHTAASLMQQLDQPGFASVVRSWTGGERHPVGSRPAHPIRRSHI</sequence>
<proteinExistence type="predicted"/>
<dbReference type="Proteomes" id="UP001304895">
    <property type="component" value="Unassembled WGS sequence"/>
</dbReference>
<gene>
    <name evidence="1" type="ORF">BT67DRAFT_30088</name>
</gene>
<name>A0AAN6UUR8_9PEZI</name>
<reference evidence="1" key="2">
    <citation type="submission" date="2023-05" db="EMBL/GenBank/DDBJ databases">
        <authorList>
            <consortium name="Lawrence Berkeley National Laboratory"/>
            <person name="Steindorff A."/>
            <person name="Hensen N."/>
            <person name="Bonometti L."/>
            <person name="Westerberg I."/>
            <person name="Brannstrom I.O."/>
            <person name="Guillou S."/>
            <person name="Cros-Aarteil S."/>
            <person name="Calhoun S."/>
            <person name="Haridas S."/>
            <person name="Kuo A."/>
            <person name="Mondo S."/>
            <person name="Pangilinan J."/>
            <person name="Riley R."/>
            <person name="Labutti K."/>
            <person name="Andreopoulos B."/>
            <person name="Lipzen A."/>
            <person name="Chen C."/>
            <person name="Yanf M."/>
            <person name="Daum C."/>
            <person name="Ng V."/>
            <person name="Clum A."/>
            <person name="Ohm R."/>
            <person name="Martin F."/>
            <person name="Silar P."/>
            <person name="Natvig D."/>
            <person name="Lalanne C."/>
            <person name="Gautier V."/>
            <person name="Ament-Velasquez S.L."/>
            <person name="Kruys A."/>
            <person name="Hutchinson M.I."/>
            <person name="Powell A.J."/>
            <person name="Barry K."/>
            <person name="Miller A.N."/>
            <person name="Grigoriev I.V."/>
            <person name="Debuchy R."/>
            <person name="Gladieux P."/>
            <person name="Thoren M.H."/>
            <person name="Johannesson H."/>
        </authorList>
    </citation>
    <scope>NUCLEOTIDE SEQUENCE</scope>
    <source>
        <strain evidence="1">CBS 123565</strain>
    </source>
</reference>
<dbReference type="EMBL" id="MU853401">
    <property type="protein sequence ID" value="KAK4138990.1"/>
    <property type="molecule type" value="Genomic_DNA"/>
</dbReference>
<dbReference type="AlphaFoldDB" id="A0AAN6UUR8"/>
<comment type="caution">
    <text evidence="1">The sequence shown here is derived from an EMBL/GenBank/DDBJ whole genome shotgun (WGS) entry which is preliminary data.</text>
</comment>
<reference evidence="1" key="1">
    <citation type="journal article" date="2023" name="Mol. Phylogenet. Evol.">
        <title>Genome-scale phylogeny and comparative genomics of the fungal order Sordariales.</title>
        <authorList>
            <person name="Hensen N."/>
            <person name="Bonometti L."/>
            <person name="Westerberg I."/>
            <person name="Brannstrom I.O."/>
            <person name="Guillou S."/>
            <person name="Cros-Aarteil S."/>
            <person name="Calhoun S."/>
            <person name="Haridas S."/>
            <person name="Kuo A."/>
            <person name="Mondo S."/>
            <person name="Pangilinan J."/>
            <person name="Riley R."/>
            <person name="LaButti K."/>
            <person name="Andreopoulos B."/>
            <person name="Lipzen A."/>
            <person name="Chen C."/>
            <person name="Yan M."/>
            <person name="Daum C."/>
            <person name="Ng V."/>
            <person name="Clum A."/>
            <person name="Steindorff A."/>
            <person name="Ohm R.A."/>
            <person name="Martin F."/>
            <person name="Silar P."/>
            <person name="Natvig D.O."/>
            <person name="Lalanne C."/>
            <person name="Gautier V."/>
            <person name="Ament-Velasquez S.L."/>
            <person name="Kruys A."/>
            <person name="Hutchinson M.I."/>
            <person name="Powell A.J."/>
            <person name="Barry K."/>
            <person name="Miller A.N."/>
            <person name="Grigoriev I.V."/>
            <person name="Debuchy R."/>
            <person name="Gladieux P."/>
            <person name="Hiltunen Thoren M."/>
            <person name="Johannesson H."/>
        </authorList>
    </citation>
    <scope>NUCLEOTIDE SEQUENCE</scope>
    <source>
        <strain evidence="1">CBS 123565</strain>
    </source>
</reference>
<evidence type="ECO:0000313" key="2">
    <source>
        <dbReference type="Proteomes" id="UP001304895"/>
    </source>
</evidence>
<keyword evidence="2" id="KW-1185">Reference proteome</keyword>
<protein>
    <submittedName>
        <fullName evidence="1">Uncharacterized protein</fullName>
    </submittedName>
</protein>
<accession>A0AAN6UUR8</accession>